<organism evidence="2 3">
    <name type="scientific">Zasmidium cellare ATCC 36951</name>
    <dbReference type="NCBI Taxonomy" id="1080233"/>
    <lineage>
        <taxon>Eukaryota</taxon>
        <taxon>Fungi</taxon>
        <taxon>Dikarya</taxon>
        <taxon>Ascomycota</taxon>
        <taxon>Pezizomycotina</taxon>
        <taxon>Dothideomycetes</taxon>
        <taxon>Dothideomycetidae</taxon>
        <taxon>Mycosphaerellales</taxon>
        <taxon>Mycosphaerellaceae</taxon>
        <taxon>Zasmidium</taxon>
    </lineage>
</organism>
<keyword evidence="3" id="KW-1185">Reference proteome</keyword>
<evidence type="ECO:0000313" key="3">
    <source>
        <dbReference type="Proteomes" id="UP000799537"/>
    </source>
</evidence>
<dbReference type="GeneID" id="54561512"/>
<sequence length="265" mass="30098">MKPVEDAGLLAHYFITATFSDVTIHLDNGDQVKAHKVILAAHSEHFRKMFESVFVKSSARDVCLHDDDAEELYGLLAWCYGLLYDGTHTFPKQSSADYLFSYGARVTYDPSRLQYLVNLHTTADKYMVLQLKVHAMENFALAMEQLVRRYVSLMADEEEEDRFMSVLEEIATLTYNGPEHRVKELRPALANGVHSHEVRLVDKERFKKLMVELPELCFDMLALGTVPSAQSAQEMGRWMFPGTATQTFQGKQGESYLFGGHKSSS</sequence>
<gene>
    <name evidence="2" type="ORF">M409DRAFT_26727</name>
</gene>
<feature type="domain" description="BTB" evidence="1">
    <location>
        <begin position="20"/>
        <end position="80"/>
    </location>
</feature>
<dbReference type="InterPro" id="IPR011333">
    <property type="entry name" value="SKP1/BTB/POZ_sf"/>
</dbReference>
<dbReference type="CDD" id="cd18186">
    <property type="entry name" value="BTB_POZ_ZBTB_KLHL-like"/>
    <property type="match status" value="1"/>
</dbReference>
<dbReference type="Gene3D" id="3.30.710.10">
    <property type="entry name" value="Potassium Channel Kv1.1, Chain A"/>
    <property type="match status" value="1"/>
</dbReference>
<dbReference type="Proteomes" id="UP000799537">
    <property type="component" value="Unassembled WGS sequence"/>
</dbReference>
<accession>A0A6A6CAF2</accession>
<dbReference type="EMBL" id="ML993611">
    <property type="protein sequence ID" value="KAF2162872.1"/>
    <property type="molecule type" value="Genomic_DNA"/>
</dbReference>
<reference evidence="2" key="1">
    <citation type="journal article" date="2020" name="Stud. Mycol.">
        <title>101 Dothideomycetes genomes: a test case for predicting lifestyles and emergence of pathogens.</title>
        <authorList>
            <person name="Haridas S."/>
            <person name="Albert R."/>
            <person name="Binder M."/>
            <person name="Bloem J."/>
            <person name="Labutti K."/>
            <person name="Salamov A."/>
            <person name="Andreopoulos B."/>
            <person name="Baker S."/>
            <person name="Barry K."/>
            <person name="Bills G."/>
            <person name="Bluhm B."/>
            <person name="Cannon C."/>
            <person name="Castanera R."/>
            <person name="Culley D."/>
            <person name="Daum C."/>
            <person name="Ezra D."/>
            <person name="Gonzalez J."/>
            <person name="Henrissat B."/>
            <person name="Kuo A."/>
            <person name="Liang C."/>
            <person name="Lipzen A."/>
            <person name="Lutzoni F."/>
            <person name="Magnuson J."/>
            <person name="Mondo S."/>
            <person name="Nolan M."/>
            <person name="Ohm R."/>
            <person name="Pangilinan J."/>
            <person name="Park H.-J."/>
            <person name="Ramirez L."/>
            <person name="Alfaro M."/>
            <person name="Sun H."/>
            <person name="Tritt A."/>
            <person name="Yoshinaga Y."/>
            <person name="Zwiers L.-H."/>
            <person name="Turgeon B."/>
            <person name="Goodwin S."/>
            <person name="Spatafora J."/>
            <person name="Crous P."/>
            <person name="Grigoriev I."/>
        </authorList>
    </citation>
    <scope>NUCLEOTIDE SEQUENCE</scope>
    <source>
        <strain evidence="2">ATCC 36951</strain>
    </source>
</reference>
<evidence type="ECO:0000313" key="2">
    <source>
        <dbReference type="EMBL" id="KAF2162872.1"/>
    </source>
</evidence>
<dbReference type="SUPFAM" id="SSF54695">
    <property type="entry name" value="POZ domain"/>
    <property type="match status" value="1"/>
</dbReference>
<dbReference type="RefSeq" id="XP_033663761.1">
    <property type="nucleotide sequence ID" value="XM_033808240.1"/>
</dbReference>
<dbReference type="OrthoDB" id="3916736at2759"/>
<name>A0A6A6CAF2_ZASCE</name>
<dbReference type="PANTHER" id="PTHR24413">
    <property type="entry name" value="SPECKLE-TYPE POZ PROTEIN"/>
    <property type="match status" value="1"/>
</dbReference>
<dbReference type="SMART" id="SM00225">
    <property type="entry name" value="BTB"/>
    <property type="match status" value="1"/>
</dbReference>
<dbReference type="PROSITE" id="PS50097">
    <property type="entry name" value="BTB"/>
    <property type="match status" value="1"/>
</dbReference>
<dbReference type="Pfam" id="PF00651">
    <property type="entry name" value="BTB"/>
    <property type="match status" value="1"/>
</dbReference>
<protein>
    <recommendedName>
        <fullName evidence="1">BTB domain-containing protein</fullName>
    </recommendedName>
</protein>
<dbReference type="InterPro" id="IPR000210">
    <property type="entry name" value="BTB/POZ_dom"/>
</dbReference>
<evidence type="ECO:0000259" key="1">
    <source>
        <dbReference type="PROSITE" id="PS50097"/>
    </source>
</evidence>
<dbReference type="AlphaFoldDB" id="A0A6A6CAF2"/>
<proteinExistence type="predicted"/>